<dbReference type="CDD" id="cd22249">
    <property type="entry name" value="UDM1_RNF168_RNF169-like"/>
    <property type="match status" value="1"/>
</dbReference>
<feature type="compositionally biased region" description="Basic and acidic residues" evidence="1">
    <location>
        <begin position="812"/>
        <end position="827"/>
    </location>
</feature>
<name>A0A066X4U6_COLSU</name>
<accession>A0A066X4U6</accession>
<feature type="compositionally biased region" description="Basic and acidic residues" evidence="1">
    <location>
        <begin position="845"/>
        <end position="865"/>
    </location>
</feature>
<protein>
    <submittedName>
        <fullName evidence="2">Uncharacterized protein</fullName>
    </submittedName>
</protein>
<feature type="region of interest" description="Disordered" evidence="1">
    <location>
        <begin position="752"/>
        <end position="906"/>
    </location>
</feature>
<keyword evidence="3" id="KW-1185">Reference proteome</keyword>
<dbReference type="eggNOG" id="ENOG502SPDR">
    <property type="taxonomic scope" value="Eukaryota"/>
</dbReference>
<feature type="compositionally biased region" description="Pro residues" evidence="1">
    <location>
        <begin position="894"/>
        <end position="905"/>
    </location>
</feature>
<dbReference type="AlphaFoldDB" id="A0A066X4U6"/>
<feature type="compositionally biased region" description="Polar residues" evidence="1">
    <location>
        <begin position="831"/>
        <end position="841"/>
    </location>
</feature>
<dbReference type="EMBL" id="JMSE01001169">
    <property type="protein sequence ID" value="KDN63992.1"/>
    <property type="molecule type" value="Genomic_DNA"/>
</dbReference>
<comment type="caution">
    <text evidence="2">The sequence shown here is derived from an EMBL/GenBank/DDBJ whole genome shotgun (WGS) entry which is preliminary data.</text>
</comment>
<organism evidence="2 3">
    <name type="scientific">Colletotrichum sublineola</name>
    <name type="common">Sorghum anthracnose fungus</name>
    <dbReference type="NCBI Taxonomy" id="1173701"/>
    <lineage>
        <taxon>Eukaryota</taxon>
        <taxon>Fungi</taxon>
        <taxon>Dikarya</taxon>
        <taxon>Ascomycota</taxon>
        <taxon>Pezizomycotina</taxon>
        <taxon>Sordariomycetes</taxon>
        <taxon>Hypocreomycetidae</taxon>
        <taxon>Glomerellales</taxon>
        <taxon>Glomerellaceae</taxon>
        <taxon>Colletotrichum</taxon>
        <taxon>Colletotrichum graminicola species complex</taxon>
    </lineage>
</organism>
<dbReference type="OrthoDB" id="5429442at2759"/>
<feature type="compositionally biased region" description="Basic and acidic residues" evidence="1">
    <location>
        <begin position="752"/>
        <end position="793"/>
    </location>
</feature>
<dbReference type="OMA" id="TNATEIM"/>
<reference evidence="3" key="1">
    <citation type="journal article" date="2014" name="Genome Announc.">
        <title>Draft genome sequence of Colletotrichum sublineola, a destructive pathogen of cultivated sorghum.</title>
        <authorList>
            <person name="Baroncelli R."/>
            <person name="Sanz-Martin J.M."/>
            <person name="Rech G.E."/>
            <person name="Sukno S.A."/>
            <person name="Thon M.R."/>
        </authorList>
    </citation>
    <scope>NUCLEOTIDE SEQUENCE [LARGE SCALE GENOMIC DNA]</scope>
    <source>
        <strain evidence="3">TX430BB</strain>
    </source>
</reference>
<dbReference type="HOGENOM" id="CLU_307549_0_0_1"/>
<evidence type="ECO:0000313" key="2">
    <source>
        <dbReference type="EMBL" id="KDN63992.1"/>
    </source>
</evidence>
<feature type="compositionally biased region" description="Basic residues" evidence="1">
    <location>
        <begin position="794"/>
        <end position="806"/>
    </location>
</feature>
<evidence type="ECO:0000313" key="3">
    <source>
        <dbReference type="Proteomes" id="UP000027238"/>
    </source>
</evidence>
<gene>
    <name evidence="2" type="ORF">CSUB01_09672</name>
</gene>
<sequence length="1034" mass="116541">MSDIRALTRNDVSLNIDGAGETKEYFDQICALSAKTINKNFDILFKQRPEIKELVYDNGDAGIGRLEATVKAPRILIEPNQSTNTAPEMYYSIIIDKGSIYYPGSPTVTIDGWVITVVAKLDRMIASPQDIQEDDVRFPAEDALKEIQTTHIIPESDPIKPIKMRAGEYSIHRLFAAISETGWALPDPIKSTVPIGPVNMTLAEWEQQSPKNHTMASKVKTTLGSWASEHQYSGFFTLGLEVSVPSPKVPTGLRLQNYPFIDDGDYINMLKANQVPRGIVDNDWNCLVWCETCDGKEIPAKGKAIIPYSGNLAMPNPNADLEVYGTFVMNGNLFFDNYLLKELKVFCLGTQIVPLTPKMYTDPHGKGVEACVSMPVIACGSISKALSDEDRNGLKFIPPDSSTDDYYAFERTGTYEWNWHKKLEAPGSGERIHDYGNGNPPGQTVYRKYTTESDMSVNIKRIEGTSRLKIWGTNLYNHWEGYFNNTNFPWKSEAGPDTVWWGKFAITSTWSLVVNLSPENATSQSGVVTPVIEGLNEDKTLPADMQVVVTDEAYNISNSHEEMKVIIKKNMANSLKSSTLFIENRFDSAGRFFYPGTGVLEFKEPYLSDTGHIYCNIDYKPPAEGRIKLQIPNAKFIYAKQQTLDPQKKDIPGQPRSGNIARIKWTPKIDYDYSKKRAKLTLVAEASSPTAAAFSYIRVIMSQIRSLEGFGLFKEGIFEKKTEVLKREEEERKAFEEEKRKWEERKQKILERQRKRKEEEEKQRKLEEQRLEEIRKKEEQLEKLRKKKEEARLLRKKKREAGRTKKPAGEASNKDAKPANGTDKDPVSDSVAGNQITTGQDESTDDHTDAKPEDGDEERLVDQIKKLKAQIKPKPVDTTSEEPEEEEDSDLEPEPQPKPAGPPVPTYSLTYQGVTNSYCTSVDLKPEVTGTDHLLFFTIWPQGKFPGNRKPRIPFPGDPGVSKMTLELEGEVSQPGKYVIQLNESWSDPIMNNNPAKSELADFWYTVELKDGIREGHFEAVTQDAAEAVQGVKK</sequence>
<feature type="compositionally biased region" description="Acidic residues" evidence="1">
    <location>
        <begin position="879"/>
        <end position="893"/>
    </location>
</feature>
<dbReference type="Proteomes" id="UP000027238">
    <property type="component" value="Unassembled WGS sequence"/>
</dbReference>
<evidence type="ECO:0000256" key="1">
    <source>
        <dbReference type="SAM" id="MobiDB-lite"/>
    </source>
</evidence>
<proteinExistence type="predicted"/>